<evidence type="ECO:0000313" key="1">
    <source>
        <dbReference type="EMBL" id="KAJ9103377.1"/>
    </source>
</evidence>
<comment type="caution">
    <text evidence="1">The sequence shown here is derived from an EMBL/GenBank/DDBJ whole genome shotgun (WGS) entry which is preliminary data.</text>
</comment>
<proteinExistence type="predicted"/>
<evidence type="ECO:0000313" key="2">
    <source>
        <dbReference type="Proteomes" id="UP001241377"/>
    </source>
</evidence>
<name>A0ACC2VWX6_9TREE</name>
<reference evidence="1" key="1">
    <citation type="submission" date="2023-04" db="EMBL/GenBank/DDBJ databases">
        <title>Draft Genome sequencing of Naganishia species isolated from polar environments using Oxford Nanopore Technology.</title>
        <authorList>
            <person name="Leo P."/>
            <person name="Venkateswaran K."/>
        </authorList>
    </citation>
    <scope>NUCLEOTIDE SEQUENCE</scope>
    <source>
        <strain evidence="1">MNA-CCFEE 5261</strain>
    </source>
</reference>
<keyword evidence="2" id="KW-1185">Reference proteome</keyword>
<protein>
    <submittedName>
        <fullName evidence="1">Uncharacterized protein</fullName>
    </submittedName>
</protein>
<sequence length="136" mass="15822">MAHQYETTVNPTWFKYTISDGGKGKEFDDFIHAVRNFIPYIPDGYVESPEFGAADALIAPFLTRIFEFSRREAYPWDIENSGQSVLDALSASEFDRLRAYQDKLANWNAVSSTVNWEQNEEQMKKYMPEMKAKFKK</sequence>
<accession>A0ACC2VWX6</accession>
<dbReference type="Proteomes" id="UP001241377">
    <property type="component" value="Unassembled WGS sequence"/>
</dbReference>
<organism evidence="1 2">
    <name type="scientific">Naganishia cerealis</name>
    <dbReference type="NCBI Taxonomy" id="610337"/>
    <lineage>
        <taxon>Eukaryota</taxon>
        <taxon>Fungi</taxon>
        <taxon>Dikarya</taxon>
        <taxon>Basidiomycota</taxon>
        <taxon>Agaricomycotina</taxon>
        <taxon>Tremellomycetes</taxon>
        <taxon>Filobasidiales</taxon>
        <taxon>Filobasidiaceae</taxon>
        <taxon>Naganishia</taxon>
    </lineage>
</organism>
<dbReference type="EMBL" id="JASBWR010000047">
    <property type="protein sequence ID" value="KAJ9103377.1"/>
    <property type="molecule type" value="Genomic_DNA"/>
</dbReference>
<gene>
    <name evidence="1" type="ORF">QFC19_004476</name>
</gene>